<name>A0ACA9N044_9GLOM</name>
<evidence type="ECO:0000313" key="1">
    <source>
        <dbReference type="EMBL" id="CAG8616072.1"/>
    </source>
</evidence>
<keyword evidence="2" id="KW-1185">Reference proteome</keyword>
<sequence>MAQRNQVPSLKELCYTTLLELDIKQSNSNDFGLLQATEDPLFMEELLNFASVKQVSFSNEELALQRKNKRNLNERDNEKQGNEKQATFGEIEANMLFKDLFNK</sequence>
<evidence type="ECO:0000313" key="2">
    <source>
        <dbReference type="Proteomes" id="UP000789920"/>
    </source>
</evidence>
<organism evidence="1 2">
    <name type="scientific">Racocetra persica</name>
    <dbReference type="NCBI Taxonomy" id="160502"/>
    <lineage>
        <taxon>Eukaryota</taxon>
        <taxon>Fungi</taxon>
        <taxon>Fungi incertae sedis</taxon>
        <taxon>Mucoromycota</taxon>
        <taxon>Glomeromycotina</taxon>
        <taxon>Glomeromycetes</taxon>
        <taxon>Diversisporales</taxon>
        <taxon>Gigasporaceae</taxon>
        <taxon>Racocetra</taxon>
    </lineage>
</organism>
<gene>
    <name evidence="1" type="ORF">RPERSI_LOCUS6508</name>
</gene>
<comment type="caution">
    <text evidence="1">The sequence shown here is derived from an EMBL/GenBank/DDBJ whole genome shotgun (WGS) entry which is preliminary data.</text>
</comment>
<proteinExistence type="predicted"/>
<protein>
    <submittedName>
        <fullName evidence="1">19865_t:CDS:1</fullName>
    </submittedName>
</protein>
<reference evidence="1" key="1">
    <citation type="submission" date="2021-06" db="EMBL/GenBank/DDBJ databases">
        <authorList>
            <person name="Kallberg Y."/>
            <person name="Tangrot J."/>
            <person name="Rosling A."/>
        </authorList>
    </citation>
    <scope>NUCLEOTIDE SEQUENCE</scope>
    <source>
        <strain evidence="1">MA461A</strain>
    </source>
</reference>
<dbReference type="EMBL" id="CAJVQC010010396">
    <property type="protein sequence ID" value="CAG8616072.1"/>
    <property type="molecule type" value="Genomic_DNA"/>
</dbReference>
<accession>A0ACA9N044</accession>
<dbReference type="Proteomes" id="UP000789920">
    <property type="component" value="Unassembled WGS sequence"/>
</dbReference>